<dbReference type="AlphaFoldDB" id="G3PK86"/>
<reference evidence="2" key="1">
    <citation type="submission" date="2006-01" db="EMBL/GenBank/DDBJ databases">
        <authorList>
            <person name="Lindblad-Toh K."/>
            <person name="Mauceli E."/>
            <person name="Grabherr M."/>
            <person name="Chang J.L."/>
            <person name="Lander E.S."/>
        </authorList>
    </citation>
    <scope>NUCLEOTIDE SEQUENCE [LARGE SCALE GENOMIC DNA]</scope>
</reference>
<protein>
    <submittedName>
        <fullName evidence="2">Uncharacterized protein</fullName>
    </submittedName>
</protein>
<sequence length="108" mass="11594">MVLTHANSCPANRPLGLKEQCVGFRAWEAGVSEELGSSLLGYGGSASNPTAACSFSQLTSVLIEEDPLKSFSRTSQRLSAEHQCKHAPLHPTRWPFKSIPPSSNTLAL</sequence>
<organism evidence="2">
    <name type="scientific">Gasterosteus aculeatus</name>
    <name type="common">Three-spined stickleback</name>
    <dbReference type="NCBI Taxonomy" id="69293"/>
    <lineage>
        <taxon>Eukaryota</taxon>
        <taxon>Metazoa</taxon>
        <taxon>Chordata</taxon>
        <taxon>Craniata</taxon>
        <taxon>Vertebrata</taxon>
        <taxon>Euteleostomi</taxon>
        <taxon>Actinopterygii</taxon>
        <taxon>Neopterygii</taxon>
        <taxon>Teleostei</taxon>
        <taxon>Neoteleostei</taxon>
        <taxon>Acanthomorphata</taxon>
        <taxon>Eupercaria</taxon>
        <taxon>Perciformes</taxon>
        <taxon>Cottioidei</taxon>
        <taxon>Gasterosteales</taxon>
        <taxon>Gasterosteidae</taxon>
        <taxon>Gasterosteus</taxon>
    </lineage>
</organism>
<dbReference type="Bgee" id="ENSGACG00000013632">
    <property type="expression patterns" value="Expressed in zone of skin and 1 other cell type or tissue"/>
</dbReference>
<feature type="region of interest" description="Disordered" evidence="1">
    <location>
        <begin position="89"/>
        <end position="108"/>
    </location>
</feature>
<evidence type="ECO:0000313" key="2">
    <source>
        <dbReference type="Ensembl" id="ENSGACP00000018016.1"/>
    </source>
</evidence>
<dbReference type="Ensembl" id="ENSGACT00000018051.1">
    <property type="protein sequence ID" value="ENSGACP00000018016.1"/>
    <property type="gene ID" value="ENSGACG00000013632.1"/>
</dbReference>
<reference evidence="2" key="2">
    <citation type="submission" date="2024-04" db="UniProtKB">
        <authorList>
            <consortium name="Ensembl"/>
        </authorList>
    </citation>
    <scope>IDENTIFICATION</scope>
</reference>
<evidence type="ECO:0000256" key="1">
    <source>
        <dbReference type="SAM" id="MobiDB-lite"/>
    </source>
</evidence>
<proteinExistence type="predicted"/>
<dbReference type="InParanoid" id="G3PK86"/>
<name>G3PK86_GASAC</name>
<accession>G3PK86</accession>